<comment type="function">
    <text evidence="9">An RNase that has 5'-3' exonuclease and possibly endonuclease activity. Involved in maturation of rRNA and in some organisms also mRNA maturation and/or decay.</text>
</comment>
<comment type="cofactor">
    <cofactor evidence="12">
        <name>Zn(2+)</name>
        <dbReference type="ChEBI" id="CHEBI:29105"/>
    </cofactor>
    <text evidence="12">Binds 2 Zn(2+) ions per subunit. It is not clear if Zn(2+) or Mg(2+) is physiologically important.</text>
</comment>
<evidence type="ECO:0000313" key="16">
    <source>
        <dbReference type="Proteomes" id="UP000315689"/>
    </source>
</evidence>
<keyword evidence="12" id="KW-0106">Calcium</keyword>
<feature type="region of interest" description="Disordered" evidence="13">
    <location>
        <begin position="9"/>
        <end position="38"/>
    </location>
</feature>
<proteinExistence type="inferred from homology"/>
<dbReference type="GO" id="GO:0004521">
    <property type="term" value="F:RNA endonuclease activity"/>
    <property type="evidence" value="ECO:0007669"/>
    <property type="project" value="UniProtKB-UniRule"/>
</dbReference>
<evidence type="ECO:0000256" key="8">
    <source>
        <dbReference type="ARBA" id="ARBA00022884"/>
    </source>
</evidence>
<gene>
    <name evidence="9" type="primary">rnj</name>
    <name evidence="15" type="ORF">CEN89_164</name>
</gene>
<keyword evidence="9" id="KW-0698">rRNA processing</keyword>
<dbReference type="InterPro" id="IPR001587">
    <property type="entry name" value="RNase_J_CS"/>
</dbReference>
<comment type="similarity">
    <text evidence="9">Belongs to the metallo-beta-lactamase superfamily. RNA-metabolizing metallo-beta-lactamase-like family. Bacterial RNase J subfamily.</text>
</comment>
<dbReference type="Gene3D" id="3.10.20.580">
    <property type="match status" value="1"/>
</dbReference>
<dbReference type="GO" id="GO:0008270">
    <property type="term" value="F:zinc ion binding"/>
    <property type="evidence" value="ECO:0007669"/>
    <property type="project" value="InterPro"/>
</dbReference>
<feature type="binding site" evidence="12">
    <location>
        <position position="140"/>
    </location>
    <ligand>
        <name>Zn(2+)</name>
        <dbReference type="ChEBI" id="CHEBI:29105"/>
        <label>1</label>
        <note>catalytic</note>
    </ligand>
</feature>
<dbReference type="CDD" id="cd07714">
    <property type="entry name" value="RNaseJ_MBL-fold"/>
    <property type="match status" value="1"/>
</dbReference>
<feature type="active site" description="Proton donor" evidence="10">
    <location>
        <position position="258"/>
    </location>
</feature>
<feature type="binding site" evidence="12">
    <location>
        <position position="135"/>
    </location>
    <ligand>
        <name>Zn(2+)</name>
        <dbReference type="ChEBI" id="CHEBI:29105"/>
        <label>1</label>
        <note>catalytic</note>
    </ligand>
</feature>
<keyword evidence="2 9" id="KW-0540">Nuclease</keyword>
<evidence type="ECO:0000256" key="11">
    <source>
        <dbReference type="PIRSR" id="PIRSR004803-2"/>
    </source>
</evidence>
<evidence type="ECO:0000256" key="13">
    <source>
        <dbReference type="SAM" id="MobiDB-lite"/>
    </source>
</evidence>
<evidence type="ECO:0000256" key="12">
    <source>
        <dbReference type="PIRSR" id="PIRSR004803-3"/>
    </source>
</evidence>
<dbReference type="Pfam" id="PF00753">
    <property type="entry name" value="Lactamase_B"/>
    <property type="match status" value="1"/>
</dbReference>
<feature type="binding site" evidence="12">
    <location>
        <position position="110"/>
    </location>
    <ligand>
        <name>Ca(2+)</name>
        <dbReference type="ChEBI" id="CHEBI:29108"/>
    </ligand>
</feature>
<feature type="domain" description="Metallo-beta-lactamase" evidence="14">
    <location>
        <begin position="82"/>
        <end position="278"/>
    </location>
</feature>
<dbReference type="InterPro" id="IPR055132">
    <property type="entry name" value="RNase_J_b_CASP"/>
</dbReference>
<dbReference type="PANTHER" id="PTHR43694">
    <property type="entry name" value="RIBONUCLEASE J"/>
    <property type="match status" value="1"/>
</dbReference>
<dbReference type="InterPro" id="IPR011108">
    <property type="entry name" value="RMMBL"/>
</dbReference>
<evidence type="ECO:0000256" key="1">
    <source>
        <dbReference type="ARBA" id="ARBA00022490"/>
    </source>
</evidence>
<dbReference type="PROSITE" id="PS01292">
    <property type="entry name" value="UPF0036"/>
    <property type="match status" value="1"/>
</dbReference>
<keyword evidence="1 9" id="KW-0963">Cytoplasm</keyword>
<feature type="binding site" evidence="12">
    <location>
        <position position="204"/>
    </location>
    <ligand>
        <name>Zn(2+)</name>
        <dbReference type="ChEBI" id="CHEBI:29105"/>
        <label>1</label>
        <note>catalytic</note>
    </ligand>
</feature>
<feature type="binding site" evidence="12">
    <location>
        <position position="112"/>
    </location>
    <ligand>
        <name>Ca(2+)</name>
        <dbReference type="ChEBI" id="CHEBI:29108"/>
    </ligand>
</feature>
<dbReference type="GO" id="GO:0004534">
    <property type="term" value="F:5'-3' RNA exonuclease activity"/>
    <property type="evidence" value="ECO:0007669"/>
    <property type="project" value="UniProtKB-UniRule"/>
</dbReference>
<keyword evidence="6 12" id="KW-0862">Zinc</keyword>
<evidence type="ECO:0000256" key="2">
    <source>
        <dbReference type="ARBA" id="ARBA00022722"/>
    </source>
</evidence>
<feature type="active site" description="Proton acceptor" evidence="10">
    <location>
        <position position="431"/>
    </location>
</feature>
<keyword evidence="3 12" id="KW-0479">Metal-binding</keyword>
<dbReference type="PIRSF" id="PIRSF004803">
    <property type="entry name" value="RnjA"/>
    <property type="match status" value="1"/>
</dbReference>
<reference evidence="15 16" key="1">
    <citation type="submission" date="2017-07" db="EMBL/GenBank/DDBJ databases">
        <title>Mechanisms for carbon and nitrogen cycling indicate functional differentiation within the Candidate Phyla Radiation.</title>
        <authorList>
            <person name="Danczak R.E."/>
            <person name="Johnston M.D."/>
            <person name="Kenah C."/>
            <person name="Slattery M."/>
            <person name="Wrighton K.C."/>
            <person name="Wilkins M.J."/>
        </authorList>
    </citation>
    <scope>NUCLEOTIDE SEQUENCE [LARGE SCALE GENOMIC DNA]</scope>
    <source>
        <strain evidence="15">Licking1014_7</strain>
    </source>
</reference>
<evidence type="ECO:0000256" key="3">
    <source>
        <dbReference type="ARBA" id="ARBA00022723"/>
    </source>
</evidence>
<protein>
    <recommendedName>
        <fullName evidence="9">Ribonuclease J</fullName>
        <shortName evidence="9">RNase J</shortName>
        <ecNumber evidence="9">3.1.-.-</ecNumber>
    </recommendedName>
</protein>
<dbReference type="PANTHER" id="PTHR43694:SF1">
    <property type="entry name" value="RIBONUCLEASE J"/>
    <property type="match status" value="1"/>
</dbReference>
<comment type="subunit">
    <text evidence="9">Homodimer, may be a subunit of the RNA degradosome.</text>
</comment>
<evidence type="ECO:0000259" key="14">
    <source>
        <dbReference type="SMART" id="SM00849"/>
    </source>
</evidence>
<feature type="binding site" evidence="12">
    <location>
        <position position="453"/>
    </location>
    <ligand>
        <name>Zn(2+)</name>
        <dbReference type="ChEBI" id="CHEBI:29105"/>
        <label>1</label>
        <note>catalytic</note>
    </ligand>
</feature>
<comment type="subcellular location">
    <subcellularLocation>
        <location evidence="9">Cytoplasm</location>
    </subcellularLocation>
</comment>
<dbReference type="Gene3D" id="3.40.50.10710">
    <property type="entry name" value="Metallo-hydrolase/oxidoreductase"/>
    <property type="match status" value="1"/>
</dbReference>
<accession>A0A554LK70</accession>
<dbReference type="InterPro" id="IPR041636">
    <property type="entry name" value="RNase_J_C"/>
</dbReference>
<dbReference type="AlphaFoldDB" id="A0A554LK70"/>
<dbReference type="EC" id="3.1.-.-" evidence="9"/>
<dbReference type="GO" id="GO:0003723">
    <property type="term" value="F:RNA binding"/>
    <property type="evidence" value="ECO:0007669"/>
    <property type="project" value="UniProtKB-UniRule"/>
</dbReference>
<evidence type="ECO:0000256" key="10">
    <source>
        <dbReference type="PIRSR" id="PIRSR004803-1"/>
    </source>
</evidence>
<sequence>MNDKTLLFAPGGVNASTNLAQTDPKSMPKRRQPRHPGIKDTIKGKRNQYVQVRNSDERPVITAPLKKHTLKVIALGGFGEYGKNIIAYEYEDDIIVVDCGIMFPEEEMLGIDFVIPDTRYLEENAHKIKGWLFTHGHEDHIGATPYIIPKKFPDVQMFASQLTAGLIKVKYEEFNHRPPKISVVEGGEKIKLGVFEIEFVQMAHSIPDTLALAIRTPEGMILHVTDWKIDHTPIFGQKTNLAHLARLGQEGVKMLLSDSSNAERSGYTISESIIIKTFDNIFKDGRGRLIITMFASAINRIQQIIEMSIKYRRKIAVSGFSMQKNIEMALKLGYLKSPEGLFIDIHKAQGLSDEKITILATGSQGEEFSALSRMASGEHKQIRIRQNDTVVISASQIPGNEQAISNTINGLFKQGANVIYGRHLDIHASGHASREELKLLIQITNPEYFMPIHGEYRHLKIHARLAEELGIKPHNTFVVDNGEIIEFEKGIGQVIKTKVQSGYVLVDGLGVGDVGNIVLRDRQALAKEGMFVVILTIDKKTGKIITSPDIISRGFIYMRDQEELVHLARKEVVGLFIKHNQRYPMQFDHIKRVVRDKLGDFLFHKTQRRPMIIPVIIEV</sequence>
<feature type="binding site" evidence="12">
    <location>
        <position position="507"/>
    </location>
    <ligand>
        <name>Ca(2+)</name>
        <dbReference type="ChEBI" id="CHEBI:29108"/>
    </ligand>
</feature>
<dbReference type="Proteomes" id="UP000315689">
    <property type="component" value="Unassembled WGS sequence"/>
</dbReference>
<dbReference type="Pfam" id="PF22505">
    <property type="entry name" value="RNase_J_b_CASP"/>
    <property type="match status" value="1"/>
</dbReference>
<feature type="binding site" evidence="12">
    <location>
        <position position="139"/>
    </location>
    <ligand>
        <name>Zn(2+)</name>
        <dbReference type="ChEBI" id="CHEBI:29105"/>
        <label>1</label>
        <note>catalytic</note>
    </ligand>
</feature>
<dbReference type="InterPro" id="IPR042173">
    <property type="entry name" value="RNase_J_2"/>
</dbReference>
<dbReference type="Gene3D" id="3.60.15.10">
    <property type="entry name" value="Ribonuclease Z/Hydroxyacylglutathione hydrolase-like"/>
    <property type="match status" value="1"/>
</dbReference>
<dbReference type="GO" id="GO:0005737">
    <property type="term" value="C:cytoplasm"/>
    <property type="evidence" value="ECO:0007669"/>
    <property type="project" value="UniProtKB-SubCell"/>
</dbReference>
<dbReference type="InterPro" id="IPR004613">
    <property type="entry name" value="RNase_J"/>
</dbReference>
<keyword evidence="4 9" id="KW-0255">Endonuclease</keyword>
<dbReference type="GO" id="GO:0006364">
    <property type="term" value="P:rRNA processing"/>
    <property type="evidence" value="ECO:0007669"/>
    <property type="project" value="UniProtKB-UniRule"/>
</dbReference>
<dbReference type="InterPro" id="IPR036866">
    <property type="entry name" value="RibonucZ/Hydroxyglut_hydro"/>
</dbReference>
<dbReference type="SUPFAM" id="SSF56281">
    <property type="entry name" value="Metallo-hydrolase/oxidoreductase"/>
    <property type="match status" value="1"/>
</dbReference>
<evidence type="ECO:0000313" key="15">
    <source>
        <dbReference type="EMBL" id="TSC93260.1"/>
    </source>
</evidence>
<evidence type="ECO:0000256" key="4">
    <source>
        <dbReference type="ARBA" id="ARBA00022759"/>
    </source>
</evidence>
<dbReference type="NCBIfam" id="TIGR00649">
    <property type="entry name" value="MG423"/>
    <property type="match status" value="1"/>
</dbReference>
<feature type="binding site" evidence="12">
    <location>
        <position position="137"/>
    </location>
    <ligand>
        <name>Zn(2+)</name>
        <dbReference type="ChEBI" id="CHEBI:29105"/>
        <label>1</label>
        <note>catalytic</note>
    </ligand>
</feature>
<comment type="cofactor">
    <cofactor evidence="12">
        <name>Ca(2+)</name>
        <dbReference type="ChEBI" id="CHEBI:29108"/>
    </cofactor>
    <text evidence="12">Binds 1 Ca(2+) cation per subunit. Seen in 1 crystal structure, it is not clear if it is physiologically important.</text>
</comment>
<dbReference type="InterPro" id="IPR001279">
    <property type="entry name" value="Metallo-B-lactamas"/>
</dbReference>
<dbReference type="Pfam" id="PF17770">
    <property type="entry name" value="RNase_J_C"/>
    <property type="match status" value="1"/>
</dbReference>
<feature type="compositionally biased region" description="Basic residues" evidence="13">
    <location>
        <begin position="27"/>
        <end position="36"/>
    </location>
</feature>
<feature type="compositionally biased region" description="Polar residues" evidence="13">
    <location>
        <begin position="14"/>
        <end position="24"/>
    </location>
</feature>
<evidence type="ECO:0000256" key="7">
    <source>
        <dbReference type="ARBA" id="ARBA00022839"/>
    </source>
</evidence>
<dbReference type="EMBL" id="VMGK01000004">
    <property type="protein sequence ID" value="TSC93260.1"/>
    <property type="molecule type" value="Genomic_DNA"/>
</dbReference>
<evidence type="ECO:0000256" key="9">
    <source>
        <dbReference type="HAMAP-Rule" id="MF_01491"/>
    </source>
</evidence>
<keyword evidence="5 9" id="KW-0378">Hydrolase</keyword>
<comment type="caution">
    <text evidence="15">The sequence shown here is derived from an EMBL/GenBank/DDBJ whole genome shotgun (WGS) entry which is preliminary data.</text>
</comment>
<organism evidence="15 16">
    <name type="scientific">Candidatus Berkelbacteria bacterium Licking1014_7</name>
    <dbReference type="NCBI Taxonomy" id="2017147"/>
    <lineage>
        <taxon>Bacteria</taxon>
        <taxon>Candidatus Berkelbacteria</taxon>
    </lineage>
</organism>
<dbReference type="Pfam" id="PF07521">
    <property type="entry name" value="RMMBL"/>
    <property type="match status" value="1"/>
</dbReference>
<dbReference type="HAMAP" id="MF_01491">
    <property type="entry name" value="RNase_J_bact"/>
    <property type="match status" value="1"/>
</dbReference>
<feature type="binding site" evidence="9 11">
    <location>
        <begin position="427"/>
        <end position="431"/>
    </location>
    <ligand>
        <name>substrate</name>
    </ligand>
</feature>
<keyword evidence="7 9" id="KW-0269">Exonuclease</keyword>
<evidence type="ECO:0000256" key="5">
    <source>
        <dbReference type="ARBA" id="ARBA00022801"/>
    </source>
</evidence>
<keyword evidence="8 9" id="KW-0694">RNA-binding</keyword>
<name>A0A554LK70_9BACT</name>
<feature type="binding site" evidence="12">
    <location>
        <position position="226"/>
    </location>
    <ligand>
        <name>Zn(2+)</name>
        <dbReference type="ChEBI" id="CHEBI:29105"/>
        <label>1</label>
        <note>catalytic</note>
    </ligand>
</feature>
<dbReference type="SMART" id="SM00849">
    <property type="entry name" value="Lactamase_B"/>
    <property type="match status" value="1"/>
</dbReference>
<dbReference type="InterPro" id="IPR030854">
    <property type="entry name" value="RNase_J_bac"/>
</dbReference>
<evidence type="ECO:0000256" key="6">
    <source>
        <dbReference type="ARBA" id="ARBA00022833"/>
    </source>
</evidence>